<sequence length="126" mass="14446">MKYRAPKFINKENFRSILEETMKENFKGKIIVVHAYNFKYDVNGNRINHYKATMLDGTLSGEKAIINAIAGRGKTVIRCEKRRYQGGKYGYEDAMYHLDKMGYDIEKAGVSQTIGSDGYVTVFKIN</sequence>
<evidence type="ECO:0000313" key="1">
    <source>
        <dbReference type="EMBL" id="ATE85855.1"/>
    </source>
</evidence>
<protein>
    <submittedName>
        <fullName evidence="1">Uncharacterized protein</fullName>
    </submittedName>
</protein>
<dbReference type="Proteomes" id="UP000222508">
    <property type="component" value="Segment"/>
</dbReference>
<proteinExistence type="predicted"/>
<organism evidence="1 2">
    <name type="scientific">Shigella phage Sf13</name>
    <dbReference type="NCBI Taxonomy" id="2024316"/>
    <lineage>
        <taxon>Viruses</taxon>
        <taxon>Duplodnaviria</taxon>
        <taxon>Heunggongvirae</taxon>
        <taxon>Uroviricota</taxon>
        <taxon>Caudoviricetes</taxon>
        <taxon>Andersonviridae</taxon>
        <taxon>Ounavirinae</taxon>
        <taxon>Mooglevirus</taxon>
        <taxon>Mooglevirus Sf13</taxon>
    </lineage>
</organism>
<dbReference type="EMBL" id="MF158040">
    <property type="protein sequence ID" value="ATE85855.1"/>
    <property type="molecule type" value="Genomic_DNA"/>
</dbReference>
<keyword evidence="2" id="KW-1185">Reference proteome</keyword>
<reference evidence="1 2" key="1">
    <citation type="submission" date="2017-05" db="EMBL/GenBank/DDBJ databases">
        <title>The isolation and characterization of 16 novel Shigella-infecting phages from the environment.</title>
        <authorList>
            <person name="Doore S.M."/>
            <person name="Schrad J.R."/>
            <person name="Dover J.A."/>
            <person name="Parent K.N."/>
        </authorList>
    </citation>
    <scope>NUCLEOTIDE SEQUENCE [LARGE SCALE GENOMIC DNA]</scope>
</reference>
<name>A0A291AXW8_9CAUD</name>
<accession>A0A291AXW8</accession>
<evidence type="ECO:0000313" key="2">
    <source>
        <dbReference type="Proteomes" id="UP000222508"/>
    </source>
</evidence>
<gene>
    <name evidence="1" type="ORF">Sf13_gp55</name>
</gene>